<dbReference type="InterPro" id="IPR029062">
    <property type="entry name" value="Class_I_gatase-like"/>
</dbReference>
<evidence type="ECO:0000259" key="1">
    <source>
        <dbReference type="Pfam" id="PF01965"/>
    </source>
</evidence>
<dbReference type="Pfam" id="PF01965">
    <property type="entry name" value="DJ-1_PfpI"/>
    <property type="match status" value="1"/>
</dbReference>
<feature type="domain" description="DJ-1/PfpI" evidence="1">
    <location>
        <begin position="45"/>
        <end position="101"/>
    </location>
</feature>
<dbReference type="Proteomes" id="UP000821598">
    <property type="component" value="Unassembled WGS sequence"/>
</dbReference>
<dbReference type="InterPro" id="IPR002818">
    <property type="entry name" value="DJ-1/PfpI"/>
</dbReference>
<evidence type="ECO:0000313" key="2">
    <source>
        <dbReference type="EMBL" id="NVI06849.1"/>
    </source>
</evidence>
<dbReference type="SUPFAM" id="SSF52317">
    <property type="entry name" value="Class I glutamine amidotransferase-like"/>
    <property type="match status" value="1"/>
</dbReference>
<comment type="caution">
    <text evidence="2">The sequence shown here is derived from an EMBL/GenBank/DDBJ whole genome shotgun (WGS) entry which is preliminary data.</text>
</comment>
<accession>A0ABX2NQW7</accession>
<protein>
    <recommendedName>
        <fullName evidence="1">DJ-1/PfpI domain-containing protein</fullName>
    </recommendedName>
</protein>
<organism evidence="2 3">
    <name type="scientific">Paraburkholderia youngii</name>
    <dbReference type="NCBI Taxonomy" id="2782701"/>
    <lineage>
        <taxon>Bacteria</taxon>
        <taxon>Pseudomonadati</taxon>
        <taxon>Pseudomonadota</taxon>
        <taxon>Betaproteobacteria</taxon>
        <taxon>Burkholderiales</taxon>
        <taxon>Burkholderiaceae</taxon>
        <taxon>Paraburkholderia</taxon>
    </lineage>
</organism>
<keyword evidence="3" id="KW-1185">Reference proteome</keyword>
<evidence type="ECO:0000313" key="3">
    <source>
        <dbReference type="Proteomes" id="UP000821598"/>
    </source>
</evidence>
<reference evidence="2 3" key="1">
    <citation type="submission" date="2019-08" db="EMBL/GenBank/DDBJ databases">
        <title>Paraburkholderia simonii sp. nov. and P. youngii sp. nov. Brazilian and Mexican Mimosa-associated rhizobia.</title>
        <authorList>
            <person name="Mavima L."/>
            <person name="Beukes C.W."/>
            <person name="Palmer M."/>
            <person name="De Meyer S.E."/>
            <person name="James E.K."/>
            <person name="Maluk M."/>
            <person name="Avontuur J.R."/>
            <person name="Chan W.Y."/>
            <person name="Venter S.N."/>
            <person name="Steenkamp E.T."/>
        </authorList>
    </citation>
    <scope>NUCLEOTIDE SEQUENCE [LARGE SCALE GENOMIC DNA]</scope>
    <source>
        <strain evidence="2 3">JPY454</strain>
    </source>
</reference>
<name>A0ABX2NQW7_9BURK</name>
<dbReference type="Gene3D" id="3.40.50.880">
    <property type="match status" value="1"/>
</dbReference>
<sequence length="103" mass="10804">MIHRAMSPASHNGTACAYICVYAPRDTAARSPRSLHGHVDVEAWIVGGVIDPLSSPLADTIVAFLRKACISARRIGAICTGGVVLAEAGLLAQRRGATHWASL</sequence>
<gene>
    <name evidence="2" type="ORF">FSB64_24430</name>
</gene>
<proteinExistence type="predicted"/>
<dbReference type="EMBL" id="VOMC01000027">
    <property type="protein sequence ID" value="NVI06849.1"/>
    <property type="molecule type" value="Genomic_DNA"/>
</dbReference>